<dbReference type="Gene3D" id="1.10.10.10">
    <property type="entry name" value="Winged helix-like DNA-binding domain superfamily/Winged helix DNA-binding domain"/>
    <property type="match status" value="1"/>
</dbReference>
<keyword evidence="2" id="KW-0805">Transcription regulation</keyword>
<dbReference type="Gene3D" id="3.40.190.10">
    <property type="entry name" value="Periplasmic binding protein-like II"/>
    <property type="match status" value="2"/>
</dbReference>
<dbReference type="SUPFAM" id="SSF53850">
    <property type="entry name" value="Periplasmic binding protein-like II"/>
    <property type="match status" value="1"/>
</dbReference>
<keyword evidence="5" id="KW-0804">Transcription</keyword>
<dbReference type="Pfam" id="PF00126">
    <property type="entry name" value="HTH_1"/>
    <property type="match status" value="1"/>
</dbReference>
<evidence type="ECO:0000256" key="1">
    <source>
        <dbReference type="ARBA" id="ARBA00009437"/>
    </source>
</evidence>
<evidence type="ECO:0000256" key="3">
    <source>
        <dbReference type="ARBA" id="ARBA00023125"/>
    </source>
</evidence>
<organism evidence="7">
    <name type="scientific">mine drainage metagenome</name>
    <dbReference type="NCBI Taxonomy" id="410659"/>
    <lineage>
        <taxon>unclassified sequences</taxon>
        <taxon>metagenomes</taxon>
        <taxon>ecological metagenomes</taxon>
    </lineage>
</organism>
<dbReference type="PANTHER" id="PTHR30346">
    <property type="entry name" value="TRANSCRIPTIONAL DUAL REGULATOR HCAR-RELATED"/>
    <property type="match status" value="1"/>
</dbReference>
<dbReference type="AlphaFoldDB" id="A0A1J5QDN0"/>
<keyword evidence="4" id="KW-0010">Activator</keyword>
<dbReference type="PANTHER" id="PTHR30346:SF26">
    <property type="entry name" value="HYDROGEN PEROXIDE-INDUCIBLE GENES ACTIVATOR"/>
    <property type="match status" value="1"/>
</dbReference>
<dbReference type="SUPFAM" id="SSF46785">
    <property type="entry name" value="Winged helix' DNA-binding domain"/>
    <property type="match status" value="1"/>
</dbReference>
<comment type="similarity">
    <text evidence="1">Belongs to the LysR transcriptional regulatory family.</text>
</comment>
<dbReference type="GO" id="GO:0003677">
    <property type="term" value="F:DNA binding"/>
    <property type="evidence" value="ECO:0007669"/>
    <property type="project" value="UniProtKB-KW"/>
</dbReference>
<dbReference type="InterPro" id="IPR000847">
    <property type="entry name" value="LysR_HTH_N"/>
</dbReference>
<accession>A0A1J5QDN0</accession>
<name>A0A1J5QDN0_9ZZZZ</name>
<dbReference type="GO" id="GO:0003700">
    <property type="term" value="F:DNA-binding transcription factor activity"/>
    <property type="evidence" value="ECO:0007669"/>
    <property type="project" value="InterPro"/>
</dbReference>
<dbReference type="EMBL" id="MLJW01000890">
    <property type="protein sequence ID" value="OIQ81721.1"/>
    <property type="molecule type" value="Genomic_DNA"/>
</dbReference>
<dbReference type="Pfam" id="PF03466">
    <property type="entry name" value="LysR_substrate"/>
    <property type="match status" value="1"/>
</dbReference>
<feature type="domain" description="HTH lysR-type" evidence="6">
    <location>
        <begin position="1"/>
        <end position="58"/>
    </location>
</feature>
<proteinExistence type="inferred from homology"/>
<reference evidence="7" key="1">
    <citation type="submission" date="2016-10" db="EMBL/GenBank/DDBJ databases">
        <title>Sequence of Gallionella enrichment culture.</title>
        <authorList>
            <person name="Poehlein A."/>
            <person name="Muehling M."/>
            <person name="Daniel R."/>
        </authorList>
    </citation>
    <scope>NUCLEOTIDE SEQUENCE</scope>
</reference>
<dbReference type="GO" id="GO:0032993">
    <property type="term" value="C:protein-DNA complex"/>
    <property type="evidence" value="ECO:0007669"/>
    <property type="project" value="TreeGrafter"/>
</dbReference>
<keyword evidence="3" id="KW-0238">DNA-binding</keyword>
<dbReference type="CDD" id="cd08411">
    <property type="entry name" value="PBP2_OxyR"/>
    <property type="match status" value="1"/>
</dbReference>
<evidence type="ECO:0000256" key="5">
    <source>
        <dbReference type="ARBA" id="ARBA00023163"/>
    </source>
</evidence>
<gene>
    <name evidence="7" type="primary">oxyR_14</name>
    <name evidence="7" type="ORF">GALL_365130</name>
</gene>
<evidence type="ECO:0000256" key="4">
    <source>
        <dbReference type="ARBA" id="ARBA00023159"/>
    </source>
</evidence>
<dbReference type="InterPro" id="IPR036388">
    <property type="entry name" value="WH-like_DNA-bd_sf"/>
</dbReference>
<evidence type="ECO:0000259" key="6">
    <source>
        <dbReference type="PROSITE" id="PS50931"/>
    </source>
</evidence>
<protein>
    <submittedName>
        <fullName evidence="7">Hydrogen peroxide-inducible protein activator</fullName>
    </submittedName>
</protein>
<dbReference type="FunFam" id="1.10.10.10:FF:000001">
    <property type="entry name" value="LysR family transcriptional regulator"/>
    <property type="match status" value="1"/>
</dbReference>
<dbReference type="InterPro" id="IPR036390">
    <property type="entry name" value="WH_DNA-bd_sf"/>
</dbReference>
<evidence type="ECO:0000256" key="2">
    <source>
        <dbReference type="ARBA" id="ARBA00023015"/>
    </source>
</evidence>
<sequence length="319" mass="34876">MTLTELRYIVAVARERHFGRAAEACFVSQPTLSVAIRKLENELDVRLFERGGNEVSITPIGQEIVEQAQRVLEQAAAIREVAKRGKDPLAGPLRLGVIFTIAPYLLPPLVRHVIAATPQMPLLLQEQLTVKLLDMLRNGELDAAILAEPFPDHGLAVAPLYDEPFVVAVPAGHRLADGPPVRSEAIKEETMLLLGTGHCFRDHVLEVCPEFARFSPAAEGIRRSFEGSSLETIKHMVASGMGITILPRTSVPQQSGQPQPDVPGRISYVPFCEPVPSRRVVLAWRKSYTRLQAIDALRRAVLSCDLPGVAKFDALPAAA</sequence>
<dbReference type="InterPro" id="IPR005119">
    <property type="entry name" value="LysR_subst-bd"/>
</dbReference>
<evidence type="ECO:0000313" key="7">
    <source>
        <dbReference type="EMBL" id="OIQ81721.1"/>
    </source>
</evidence>
<comment type="caution">
    <text evidence="7">The sequence shown here is derived from an EMBL/GenBank/DDBJ whole genome shotgun (WGS) entry which is preliminary data.</text>
</comment>
<dbReference type="PRINTS" id="PR00039">
    <property type="entry name" value="HTHLYSR"/>
</dbReference>
<dbReference type="PROSITE" id="PS50931">
    <property type="entry name" value="HTH_LYSR"/>
    <property type="match status" value="1"/>
</dbReference>